<evidence type="ECO:0000256" key="1">
    <source>
        <dbReference type="SAM" id="MobiDB-lite"/>
    </source>
</evidence>
<keyword evidence="3" id="KW-1185">Reference proteome</keyword>
<reference evidence="2 3" key="1">
    <citation type="submission" date="2016-08" db="EMBL/GenBank/DDBJ databases">
        <title>Evolution of the type three secretion system and type three effector repertoires in Xanthomonas.</title>
        <authorList>
            <person name="Merda D."/>
            <person name="Briand M."/>
            <person name="Bosis E."/>
            <person name="Rousseau C."/>
            <person name="Portier P."/>
            <person name="Jacques M.-A."/>
            <person name="Fischer-Le Saux M."/>
        </authorList>
    </citation>
    <scope>NUCLEOTIDE SEQUENCE [LARGE SCALE GENOMIC DNA]</scope>
    <source>
        <strain evidence="2 3">CFBP1976</strain>
    </source>
</reference>
<proteinExistence type="predicted"/>
<feature type="region of interest" description="Disordered" evidence="1">
    <location>
        <begin position="317"/>
        <end position="337"/>
    </location>
</feature>
<accession>A0ABX5BL66</accession>
<feature type="non-terminal residue" evidence="2">
    <location>
        <position position="463"/>
    </location>
</feature>
<dbReference type="EMBL" id="MDCE01000115">
    <property type="protein sequence ID" value="PPV03096.1"/>
    <property type="molecule type" value="Genomic_DNA"/>
</dbReference>
<organism evidence="2 3">
    <name type="scientific">Xanthomonas bromi</name>
    <dbReference type="NCBI Taxonomy" id="56449"/>
    <lineage>
        <taxon>Bacteria</taxon>
        <taxon>Pseudomonadati</taxon>
        <taxon>Pseudomonadota</taxon>
        <taxon>Gammaproteobacteria</taxon>
        <taxon>Lysobacterales</taxon>
        <taxon>Lysobacteraceae</taxon>
        <taxon>Xanthomonas</taxon>
    </lineage>
</organism>
<comment type="caution">
    <text evidence="2">The sequence shown here is derived from an EMBL/GenBank/DDBJ whole genome shotgun (WGS) entry which is preliminary data.</text>
</comment>
<feature type="non-terminal residue" evidence="2">
    <location>
        <position position="1"/>
    </location>
</feature>
<dbReference type="Proteomes" id="UP000239710">
    <property type="component" value="Unassembled WGS sequence"/>
</dbReference>
<gene>
    <name evidence="2" type="ORF">XbrCFBP1976_21665</name>
</gene>
<evidence type="ECO:0000313" key="2">
    <source>
        <dbReference type="EMBL" id="PPV03096.1"/>
    </source>
</evidence>
<evidence type="ECO:0000313" key="3">
    <source>
        <dbReference type="Proteomes" id="UP000239710"/>
    </source>
</evidence>
<protein>
    <submittedName>
        <fullName evidence="2">DNA repair protein</fullName>
    </submittedName>
</protein>
<sequence>EFEAVSGHVESTLAGVHHARSTLAQALQGRSPEAIRQAEKDLNLAEDKVATMLNKDFAKKADLVEVVTFESYDKGRGAGEGSVRDRMGLRRRYLPRTKYEEYKTRRIMGVPTRLEMSVSVKAKHGNATAEVVKARGEYSDRKQFDAAKFKQSLSKITATAKSSGSVQTDPWVWDMIDVGGNQFSETVKKSQSYSVETAAQWLRCAAGAGASSELGWDPNTQSVKAQVSASAQAKLILFEGKWLHTLSIPSTKGWQMHFGGMDLGAIVFQLACELYGFVGAKASMTGAVGVSYSGNRATVQPQARDRTDSLASNFDQAHGLPRADLGDPPGPNGAPSRRVVPAALNETAPSDMNGMHVTAEAFAGAEGGLTPSGQLQWLPPETTKPVAFAKLSLDVAVNAGAGASAQLNIYYAQGKFRVKVSARLCWGVGAKGAVDFVVDAEGMLEFVKWVYYQLAHAGFKTLV</sequence>
<name>A0ABX5BL66_9XANT</name>